<protein>
    <submittedName>
        <fullName evidence="3">Uncharacterized protein</fullName>
    </submittedName>
</protein>
<feature type="region of interest" description="Disordered" evidence="1">
    <location>
        <begin position="78"/>
        <end position="110"/>
    </location>
</feature>
<dbReference type="EMBL" id="CAIX01000075">
    <property type="protein sequence ID" value="CCI44659.1"/>
    <property type="molecule type" value="Genomic_DNA"/>
</dbReference>
<feature type="transmembrane region" description="Helical" evidence="2">
    <location>
        <begin position="122"/>
        <end position="146"/>
    </location>
</feature>
<evidence type="ECO:0000256" key="1">
    <source>
        <dbReference type="SAM" id="MobiDB-lite"/>
    </source>
</evidence>
<evidence type="ECO:0000313" key="4">
    <source>
        <dbReference type="Proteomes" id="UP000053237"/>
    </source>
</evidence>
<reference evidence="3 4" key="1">
    <citation type="submission" date="2012-05" db="EMBL/GenBank/DDBJ databases">
        <title>Recombination and specialization in a pathogen metapopulation.</title>
        <authorList>
            <person name="Gardiner A."/>
            <person name="Kemen E."/>
            <person name="Schultz-Larsen T."/>
            <person name="MacLean D."/>
            <person name="Van Oosterhout C."/>
            <person name="Jones J.D.G."/>
        </authorList>
    </citation>
    <scope>NUCLEOTIDE SEQUENCE [LARGE SCALE GENOMIC DNA]</scope>
    <source>
        <strain evidence="3 4">Ac Nc2</strain>
    </source>
</reference>
<keyword evidence="2" id="KW-0812">Transmembrane</keyword>
<keyword evidence="2" id="KW-1133">Transmembrane helix</keyword>
<evidence type="ECO:0000256" key="2">
    <source>
        <dbReference type="SAM" id="Phobius"/>
    </source>
</evidence>
<dbReference type="AlphaFoldDB" id="A0A024GDP1"/>
<name>A0A024GDP1_9STRA</name>
<organism evidence="3 4">
    <name type="scientific">Albugo candida</name>
    <dbReference type="NCBI Taxonomy" id="65357"/>
    <lineage>
        <taxon>Eukaryota</taxon>
        <taxon>Sar</taxon>
        <taxon>Stramenopiles</taxon>
        <taxon>Oomycota</taxon>
        <taxon>Peronosporomycetes</taxon>
        <taxon>Albuginales</taxon>
        <taxon>Albuginaceae</taxon>
        <taxon>Albugo</taxon>
    </lineage>
</organism>
<dbReference type="Proteomes" id="UP000053237">
    <property type="component" value="Unassembled WGS sequence"/>
</dbReference>
<gene>
    <name evidence="3" type="ORF">BN9_054680</name>
</gene>
<evidence type="ECO:0000313" key="3">
    <source>
        <dbReference type="EMBL" id="CCI44659.1"/>
    </source>
</evidence>
<comment type="caution">
    <text evidence="3">The sequence shown here is derived from an EMBL/GenBank/DDBJ whole genome shotgun (WGS) entry which is preliminary data.</text>
</comment>
<accession>A0A024GDP1</accession>
<keyword evidence="4" id="KW-1185">Reference proteome</keyword>
<feature type="compositionally biased region" description="Polar residues" evidence="1">
    <location>
        <begin position="78"/>
        <end position="92"/>
    </location>
</feature>
<dbReference type="InParanoid" id="A0A024GDP1"/>
<proteinExistence type="predicted"/>
<sequence>MDNVCHQLSYCMIGSLTKVCVRNPGSQCPPCLYKSKLTSEYYCYNLREGLCPYPHPDVICINVHQPVVAAGANHVNVSSQNKSQVRSSTSNAKYDDSKDHPTSILKDSMETAPKVNKTGAQLSTITIIIMSVLITFMVVLCGCYALQFVRRRREDRAVMPPFAYVRSSTVLSIEDGSNSTHHMSKQTGSQKLGGMDGYTAYQSSDNTTASFQSDGNIAGMFASKLEQSRNNHEGILSNKVSRMSPTEASMFYCDVSEEEGDVVHARNSDTPMIELDLAFMEENCDYDIVDAETFYSSQIRTSEAIVEAGRYSAYSQVSSTASAAFNFPCSLESNILEVD</sequence>
<keyword evidence="2" id="KW-0472">Membrane</keyword>